<dbReference type="Pfam" id="PF00679">
    <property type="entry name" value="EFG_C"/>
    <property type="match status" value="1"/>
</dbReference>
<dbReference type="SMART" id="SM00838">
    <property type="entry name" value="EFG_C"/>
    <property type="match status" value="1"/>
</dbReference>
<dbReference type="SUPFAM" id="SSF54980">
    <property type="entry name" value="EF-G C-terminal domain-like"/>
    <property type="match status" value="2"/>
</dbReference>
<dbReference type="Gene3D" id="3.30.70.240">
    <property type="match status" value="1"/>
</dbReference>
<evidence type="ECO:0000313" key="4">
    <source>
        <dbReference type="EMBL" id="MDM1050294.1"/>
    </source>
</evidence>
<dbReference type="InterPro" id="IPR027417">
    <property type="entry name" value="P-loop_NTPase"/>
</dbReference>
<keyword evidence="2" id="KW-0820">tRNA-binding</keyword>
<comment type="subunit">
    <text evidence="2">Monomer.</text>
</comment>
<dbReference type="PANTHER" id="PTHR42908">
    <property type="entry name" value="TRANSLATION ELONGATION FACTOR-RELATED"/>
    <property type="match status" value="1"/>
</dbReference>
<keyword evidence="2" id="KW-0378">Hydrolase</keyword>
<dbReference type="InterPro" id="IPR000795">
    <property type="entry name" value="T_Tr_GTP-bd_dom"/>
</dbReference>
<evidence type="ECO:0000259" key="3">
    <source>
        <dbReference type="SMART" id="SM00838"/>
    </source>
</evidence>
<comment type="function">
    <text evidence="2">A 50S ribosomal subunit assembly protein with GTPase activity, required for 50S subunit assembly at low temperatures, may also play a role in translation. Binds GTP and analogs. Binds the 70S ribosome between the 30S and 50S subunits, in a similar position as ribosome-bound EF-G; it contacts a number of ribosomal proteins, both rRNAs and the A-site tRNA.</text>
</comment>
<dbReference type="PANTHER" id="PTHR42908:SF8">
    <property type="entry name" value="TR-TYPE G DOMAIN-CONTAINING PROTEIN"/>
    <property type="match status" value="1"/>
</dbReference>
<dbReference type="SUPFAM" id="SSF50447">
    <property type="entry name" value="Translation proteins"/>
    <property type="match status" value="1"/>
</dbReference>
<accession>A0ABT7NSR1</accession>
<dbReference type="Pfam" id="PF21018">
    <property type="entry name" value="BipA_C"/>
    <property type="match status" value="1"/>
</dbReference>
<dbReference type="RefSeq" id="WP_149527395.1">
    <property type="nucleotide sequence ID" value="NZ_CP030848.1"/>
</dbReference>
<comment type="catalytic activity">
    <reaction evidence="2">
        <text>GTP + H2O = GDP + phosphate + H(+)</text>
        <dbReference type="Rhea" id="RHEA:19669"/>
        <dbReference type="ChEBI" id="CHEBI:15377"/>
        <dbReference type="ChEBI" id="CHEBI:15378"/>
        <dbReference type="ChEBI" id="CHEBI:37565"/>
        <dbReference type="ChEBI" id="CHEBI:43474"/>
        <dbReference type="ChEBI" id="CHEBI:58189"/>
    </reaction>
</comment>
<dbReference type="InterPro" id="IPR047042">
    <property type="entry name" value="BipA_II"/>
</dbReference>
<comment type="similarity">
    <text evidence="2">Belongs to the TRAFAC class translation factor GTPase superfamily. Classic translation factor GTPase family. BipA subfamily.</text>
</comment>
<dbReference type="PROSITE" id="PS00301">
    <property type="entry name" value="G_TR_1"/>
    <property type="match status" value="1"/>
</dbReference>
<dbReference type="InterPro" id="IPR035647">
    <property type="entry name" value="EFG_III/V"/>
</dbReference>
<dbReference type="Gene3D" id="3.30.70.870">
    <property type="entry name" value="Elongation Factor G (Translational Gtpase), domain 3"/>
    <property type="match status" value="1"/>
</dbReference>
<dbReference type="Gene3D" id="2.40.30.10">
    <property type="entry name" value="Translation factors"/>
    <property type="match status" value="1"/>
</dbReference>
<reference evidence="4" key="2">
    <citation type="journal article" date="2022" name="Sci. Total Environ.">
        <title>Prevalence, transmission, and molecular epidemiology of tet(X)-positive bacteria among humans, animals, and environmental niches in China: An epidemiological, and genomic-based study.</title>
        <authorList>
            <person name="Dong N."/>
            <person name="Zeng Y."/>
            <person name="Cai C."/>
            <person name="Sun C."/>
            <person name="Lu J."/>
            <person name="Liu C."/>
            <person name="Zhou H."/>
            <person name="Sun Q."/>
            <person name="Shu L."/>
            <person name="Wang H."/>
            <person name="Wang Y."/>
            <person name="Wang S."/>
            <person name="Wu C."/>
            <person name="Chan E.W."/>
            <person name="Chen G."/>
            <person name="Shen Z."/>
            <person name="Chen S."/>
            <person name="Zhang R."/>
        </authorList>
    </citation>
    <scope>NUCLEOTIDE SEQUENCE</scope>
    <source>
        <strain evidence="4">R1692</strain>
    </source>
</reference>
<dbReference type="InterPro" id="IPR035651">
    <property type="entry name" value="BipA_V"/>
</dbReference>
<reference evidence="4" key="1">
    <citation type="submission" date="2020-06" db="EMBL/GenBank/DDBJ databases">
        <authorList>
            <person name="Dong N."/>
        </authorList>
    </citation>
    <scope>NUCLEOTIDE SEQUENCE</scope>
    <source>
        <strain evidence="4">R1692</strain>
    </source>
</reference>
<keyword evidence="2" id="KW-0963">Cytoplasm</keyword>
<dbReference type="InterPro" id="IPR005225">
    <property type="entry name" value="Small_GTP-bd"/>
</dbReference>
<dbReference type="Pfam" id="PF00009">
    <property type="entry name" value="GTP_EFTU"/>
    <property type="match status" value="1"/>
</dbReference>
<dbReference type="InterPro" id="IPR042116">
    <property type="entry name" value="TypA/BipA_C"/>
</dbReference>
<evidence type="ECO:0000256" key="1">
    <source>
        <dbReference type="ARBA" id="ARBA00023134"/>
    </source>
</evidence>
<dbReference type="InterPro" id="IPR004161">
    <property type="entry name" value="EFTu-like_2"/>
</dbReference>
<dbReference type="InterPro" id="IPR000640">
    <property type="entry name" value="EFG_V-like"/>
</dbReference>
<dbReference type="NCBIfam" id="TIGR01394">
    <property type="entry name" value="TypA_BipA"/>
    <property type="match status" value="1"/>
</dbReference>
<keyword evidence="2" id="KW-0694">RNA-binding</keyword>
<dbReference type="EC" id="3.6.5.-" evidence="2"/>
<dbReference type="InterPro" id="IPR047043">
    <property type="entry name" value="BipA_III"/>
</dbReference>
<protein>
    <recommendedName>
        <fullName evidence="2">Large ribosomal subunit assembly factor BipA</fullName>
        <ecNumber evidence="2">3.6.5.-</ecNumber>
    </recommendedName>
    <alternativeName>
        <fullName evidence="2">GTP-binding protein BipA</fullName>
    </alternativeName>
</protein>
<evidence type="ECO:0000256" key="2">
    <source>
        <dbReference type="HAMAP-Rule" id="MF_00849"/>
    </source>
</evidence>
<feature type="domain" description="Elongation factor EFG" evidence="3">
    <location>
        <begin position="393"/>
        <end position="480"/>
    </location>
</feature>
<dbReference type="EMBL" id="JACAGK010000084">
    <property type="protein sequence ID" value="MDM1050294.1"/>
    <property type="molecule type" value="Genomic_DNA"/>
</dbReference>
<feature type="binding site" evidence="2">
    <location>
        <begin position="127"/>
        <end position="130"/>
    </location>
    <ligand>
        <name>GTP</name>
        <dbReference type="ChEBI" id="CHEBI:37565"/>
    </ligand>
</feature>
<proteinExistence type="inferred from homology"/>
<dbReference type="HAMAP" id="MF_00849">
    <property type="entry name" value="BipA"/>
    <property type="match status" value="1"/>
</dbReference>
<dbReference type="InterPro" id="IPR048876">
    <property type="entry name" value="BipA_C"/>
</dbReference>
<gene>
    <name evidence="4" type="primary">typA</name>
    <name evidence="2" type="synonym">bipA</name>
    <name evidence="4" type="ORF">HX018_18815</name>
</gene>
<dbReference type="PRINTS" id="PR00315">
    <property type="entry name" value="ELONGATNFCT"/>
</dbReference>
<feature type="binding site" evidence="2">
    <location>
        <begin position="14"/>
        <end position="19"/>
    </location>
    <ligand>
        <name>GTP</name>
        <dbReference type="ChEBI" id="CHEBI:37565"/>
    </ligand>
</feature>
<dbReference type="Pfam" id="PF03144">
    <property type="entry name" value="GTP_EFTU_D2"/>
    <property type="match status" value="1"/>
</dbReference>
<dbReference type="InterPro" id="IPR006298">
    <property type="entry name" value="BipA"/>
</dbReference>
<dbReference type="Proteomes" id="UP001170954">
    <property type="component" value="Unassembled WGS sequence"/>
</dbReference>
<comment type="caution">
    <text evidence="4">The sequence shown here is derived from an EMBL/GenBank/DDBJ whole genome shotgun (WGS) entry which is preliminary data.</text>
</comment>
<dbReference type="InterPro" id="IPR031157">
    <property type="entry name" value="G_TR_CS"/>
</dbReference>
<evidence type="ECO:0000313" key="5">
    <source>
        <dbReference type="Proteomes" id="UP001170954"/>
    </source>
</evidence>
<name>A0ABT7NSR1_9SPHI</name>
<keyword evidence="1 2" id="KW-0342">GTP-binding</keyword>
<dbReference type="NCBIfam" id="TIGR00231">
    <property type="entry name" value="small_GTP"/>
    <property type="match status" value="1"/>
</dbReference>
<dbReference type="SUPFAM" id="SSF52540">
    <property type="entry name" value="P-loop containing nucleoside triphosphate hydrolases"/>
    <property type="match status" value="1"/>
</dbReference>
<dbReference type="CDD" id="cd16263">
    <property type="entry name" value="BipA_III"/>
    <property type="match status" value="1"/>
</dbReference>
<dbReference type="InterPro" id="IPR047041">
    <property type="entry name" value="BipA_GTP-bd_dom"/>
</dbReference>
<dbReference type="InterPro" id="IPR009000">
    <property type="entry name" value="Transl_B-barrel_sf"/>
</dbReference>
<keyword evidence="5" id="KW-1185">Reference proteome</keyword>
<dbReference type="Gene3D" id="2.40.50.250">
    <property type="entry name" value="bipa protein"/>
    <property type="match status" value="1"/>
</dbReference>
<dbReference type="Gene3D" id="3.40.50.300">
    <property type="entry name" value="P-loop containing nucleotide triphosphate hydrolases"/>
    <property type="match status" value="1"/>
</dbReference>
<organism evidence="4 5">
    <name type="scientific">Sphingobacterium hotanense</name>
    <dbReference type="NCBI Taxonomy" id="649196"/>
    <lineage>
        <taxon>Bacteria</taxon>
        <taxon>Pseudomonadati</taxon>
        <taxon>Bacteroidota</taxon>
        <taxon>Sphingobacteriia</taxon>
        <taxon>Sphingobacteriales</taxon>
        <taxon>Sphingobacteriaceae</taxon>
        <taxon>Sphingobacterium</taxon>
    </lineage>
</organism>
<dbReference type="CDD" id="cd03710">
    <property type="entry name" value="BipA_TypA_C"/>
    <property type="match status" value="1"/>
</dbReference>
<dbReference type="CDD" id="cd03691">
    <property type="entry name" value="BipA_TypA_II"/>
    <property type="match status" value="1"/>
</dbReference>
<comment type="subcellular location">
    <subcellularLocation>
        <location evidence="2">Cytoplasm</location>
    </subcellularLocation>
    <text evidence="2">Binds to ribosomes.</text>
</comment>
<keyword evidence="2" id="KW-0547">Nucleotide-binding</keyword>
<sequence length="601" mass="67244">MQNIRNIAIIAHVDHGKTTLVDKILHFTNQFRDNENSGELILDNNDLERERGITIVSKNVSVKYKDTKINIIDTPGHADFGGEVERVLKMADGVVLLVDAFEGPMPQTRFVTGKALALGIKPIVVVNKVDKENCRPDEVYENVFDLFFNLGATEEQLDFPVLYGSSKQGWMSTDWKTPTTDFTDLLEAIITHIPAPQVSDGTLQMQVTSLDYSTFVGRIAIGRVVRGSIKENQPVSLMKRDGKVVKSRVKELQLFEGLGRVKVSEVKAGDIVAVVGIEGFEIGDTIADFENPEQLEVMHIDEPTMNMLFTINNSPFFGKEGKFVTSRHIYDRLQKELEKNLALRVVPTESPDAWLVYGRGILHLSVLIETMRREGYELQVGQPQVIVKEINGVKCEPIEELVVDVPAEVSGKVIELVTQRKGELLIMESKGEMQHLEFSIPSRGIIGLRNNVLTATAGEAVMAHRLKGYEPWKGTIPGRLAGVLISLDTGSTTAYSIDKLQDRGRFFVDPGVDIYEGQILGEHIRDNDLTINVTKGKQLTNMRASGSDDNTRIAPAIKFSLEESMEYIQADEYIEVTPQSMRLRKIYLTENERKVNAKKFQ</sequence>
<keyword evidence="2" id="KW-0690">Ribosome biogenesis</keyword>
<dbReference type="CDD" id="cd01891">
    <property type="entry name" value="TypA_BipA"/>
    <property type="match status" value="1"/>
</dbReference>
<keyword evidence="2" id="KW-0699">rRNA-binding</keyword>